<name>A0AAV1AV95_VICFA</name>
<dbReference type="Proteomes" id="UP001157006">
    <property type="component" value="Chromosome 5"/>
</dbReference>
<dbReference type="InterPro" id="IPR003377">
    <property type="entry name" value="Cornichon"/>
</dbReference>
<feature type="compositionally biased region" description="Polar residues" evidence="1">
    <location>
        <begin position="103"/>
        <end position="133"/>
    </location>
</feature>
<gene>
    <name evidence="3" type="ORF">VFH_V110880</name>
</gene>
<keyword evidence="2" id="KW-0472">Membrane</keyword>
<evidence type="ECO:0000313" key="3">
    <source>
        <dbReference type="EMBL" id="CAI8614044.1"/>
    </source>
</evidence>
<protein>
    <recommendedName>
        <fullName evidence="5">Transmembrane protein</fullName>
    </recommendedName>
</protein>
<feature type="region of interest" description="Disordered" evidence="1">
    <location>
        <begin position="103"/>
        <end position="136"/>
    </location>
</feature>
<dbReference type="EMBL" id="OX451740">
    <property type="protein sequence ID" value="CAI8614044.1"/>
    <property type="molecule type" value="Genomic_DNA"/>
</dbReference>
<evidence type="ECO:0000313" key="4">
    <source>
        <dbReference type="Proteomes" id="UP001157006"/>
    </source>
</evidence>
<accession>A0AAV1AV95</accession>
<proteinExistence type="predicted"/>
<keyword evidence="2" id="KW-0812">Transmembrane</keyword>
<sequence>MLLEHFNLDWATHAVKFFQLNAIYTFPVAIRTVFCSRRYRSAHFSAAACTVPTAVSATFCTVPAAVPIFSGLISSSNLIFFDKVENLDLSGLESNTLNLSSIKSNTSGHSSHESNTLNLSGLESNPPNSSTLELNKPNLFGPELNTLVPDPSEAEELGVESNQSNTPLAEFGLEVDVRYGKNLVYMRKSKAIPELTQVQESDSTPLSEVINSSELQDKMMTQTIDDDLDLPIAIRKGTFKYWKVNYNDVKKEYVKRQHLLDVTEVFRVLNAEKKFRITKLAFYLTMVIITIFRLVLLAVFYLDMDDE</sequence>
<feature type="transmembrane region" description="Helical" evidence="2">
    <location>
        <begin position="280"/>
        <end position="302"/>
    </location>
</feature>
<organism evidence="3 4">
    <name type="scientific">Vicia faba</name>
    <name type="common">Broad bean</name>
    <name type="synonym">Faba vulgaris</name>
    <dbReference type="NCBI Taxonomy" id="3906"/>
    <lineage>
        <taxon>Eukaryota</taxon>
        <taxon>Viridiplantae</taxon>
        <taxon>Streptophyta</taxon>
        <taxon>Embryophyta</taxon>
        <taxon>Tracheophyta</taxon>
        <taxon>Spermatophyta</taxon>
        <taxon>Magnoliopsida</taxon>
        <taxon>eudicotyledons</taxon>
        <taxon>Gunneridae</taxon>
        <taxon>Pentapetalae</taxon>
        <taxon>rosids</taxon>
        <taxon>fabids</taxon>
        <taxon>Fabales</taxon>
        <taxon>Fabaceae</taxon>
        <taxon>Papilionoideae</taxon>
        <taxon>50 kb inversion clade</taxon>
        <taxon>NPAAA clade</taxon>
        <taxon>Hologalegina</taxon>
        <taxon>IRL clade</taxon>
        <taxon>Fabeae</taxon>
        <taxon>Vicia</taxon>
    </lineage>
</organism>
<reference evidence="3 4" key="1">
    <citation type="submission" date="2023-01" db="EMBL/GenBank/DDBJ databases">
        <authorList>
            <person name="Kreplak J."/>
        </authorList>
    </citation>
    <scope>NUCLEOTIDE SEQUENCE [LARGE SCALE GENOMIC DNA]</scope>
</reference>
<dbReference type="GO" id="GO:0016192">
    <property type="term" value="P:vesicle-mediated transport"/>
    <property type="evidence" value="ECO:0007669"/>
    <property type="project" value="InterPro"/>
</dbReference>
<keyword evidence="2" id="KW-1133">Transmembrane helix</keyword>
<dbReference type="Pfam" id="PF03311">
    <property type="entry name" value="Cornichon"/>
    <property type="match status" value="1"/>
</dbReference>
<keyword evidence="4" id="KW-1185">Reference proteome</keyword>
<dbReference type="AlphaFoldDB" id="A0AAV1AV95"/>
<evidence type="ECO:0008006" key="5">
    <source>
        <dbReference type="Google" id="ProtNLM"/>
    </source>
</evidence>
<evidence type="ECO:0000256" key="2">
    <source>
        <dbReference type="SAM" id="Phobius"/>
    </source>
</evidence>
<evidence type="ECO:0000256" key="1">
    <source>
        <dbReference type="SAM" id="MobiDB-lite"/>
    </source>
</evidence>